<gene>
    <name evidence="6" type="ORF">METZ01_LOCUS87331</name>
</gene>
<dbReference type="PANTHER" id="PTHR43335:SF4">
    <property type="entry name" value="ABC TRANSPORTER, ATP-BINDING PROTEIN"/>
    <property type="match status" value="1"/>
</dbReference>
<reference evidence="6" key="1">
    <citation type="submission" date="2018-05" db="EMBL/GenBank/DDBJ databases">
        <authorList>
            <person name="Lanie J.A."/>
            <person name="Ng W.-L."/>
            <person name="Kazmierczak K.M."/>
            <person name="Andrzejewski T.M."/>
            <person name="Davidsen T.M."/>
            <person name="Wayne K.J."/>
            <person name="Tettelin H."/>
            <person name="Glass J.I."/>
            <person name="Rusch D."/>
            <person name="Podicherti R."/>
            <person name="Tsui H.-C.T."/>
            <person name="Winkler M.E."/>
        </authorList>
    </citation>
    <scope>NUCLEOTIDE SEQUENCE</scope>
</reference>
<dbReference type="GO" id="GO:0016887">
    <property type="term" value="F:ATP hydrolysis activity"/>
    <property type="evidence" value="ECO:0007669"/>
    <property type="project" value="InterPro"/>
</dbReference>
<dbReference type="InterPro" id="IPR003439">
    <property type="entry name" value="ABC_transporter-like_ATP-bd"/>
</dbReference>
<dbReference type="AlphaFoldDB" id="A0A381V490"/>
<dbReference type="Pfam" id="PF00005">
    <property type="entry name" value="ABC_tran"/>
    <property type="match status" value="1"/>
</dbReference>
<evidence type="ECO:0000313" key="6">
    <source>
        <dbReference type="EMBL" id="SVA34477.1"/>
    </source>
</evidence>
<keyword evidence="4" id="KW-0067">ATP-binding</keyword>
<keyword evidence="3" id="KW-0547">Nucleotide-binding</keyword>
<dbReference type="GO" id="GO:0005524">
    <property type="term" value="F:ATP binding"/>
    <property type="evidence" value="ECO:0007669"/>
    <property type="project" value="UniProtKB-KW"/>
</dbReference>
<protein>
    <recommendedName>
        <fullName evidence="5">ABC transporter domain-containing protein</fullName>
    </recommendedName>
</protein>
<dbReference type="PANTHER" id="PTHR43335">
    <property type="entry name" value="ABC TRANSPORTER, ATP-BINDING PROTEIN"/>
    <property type="match status" value="1"/>
</dbReference>
<evidence type="ECO:0000256" key="4">
    <source>
        <dbReference type="ARBA" id="ARBA00022840"/>
    </source>
</evidence>
<sequence>MIRIENLSKNYGHVQAVKSISFSLSDKEIVGFLGANGAGKSTTLKMMTGYLSPTAGNVFVDGKNILEHSLEIQKQIGYLPELNPLYAEMKVYEYLKFHAEIRGIVDHDYKKALERVVVECALQGVVHRTIGNCSKGYKQRIGLAAAMIHDPKILILDEPVSGLDPNQIVEIRRLIKKLGKEKLVLMSSHILQEIQATVDRIIIINNGEIVADGTSDDLISGSKGMTQLHLEIQNADENSIQDMKAVIPSISIGSIHKMSNSIQVTLEHTSTSDPRKDVFDYAVNHEWILVEMSTSKRNLEDIFRHLTHDGGSAHA</sequence>
<proteinExistence type="inferred from homology"/>
<dbReference type="Gene3D" id="3.40.50.300">
    <property type="entry name" value="P-loop containing nucleotide triphosphate hydrolases"/>
    <property type="match status" value="1"/>
</dbReference>
<dbReference type="CDD" id="cd03230">
    <property type="entry name" value="ABC_DR_subfamily_A"/>
    <property type="match status" value="1"/>
</dbReference>
<evidence type="ECO:0000256" key="1">
    <source>
        <dbReference type="ARBA" id="ARBA00005417"/>
    </source>
</evidence>
<evidence type="ECO:0000256" key="3">
    <source>
        <dbReference type="ARBA" id="ARBA00022741"/>
    </source>
</evidence>
<keyword evidence="2" id="KW-0813">Transport</keyword>
<feature type="domain" description="ABC transporter" evidence="5">
    <location>
        <begin position="2"/>
        <end position="231"/>
    </location>
</feature>
<evidence type="ECO:0000259" key="5">
    <source>
        <dbReference type="PROSITE" id="PS50893"/>
    </source>
</evidence>
<name>A0A381V490_9ZZZZ</name>
<dbReference type="InterPro" id="IPR003593">
    <property type="entry name" value="AAA+_ATPase"/>
</dbReference>
<comment type="similarity">
    <text evidence="1">Belongs to the ABC transporter superfamily.</text>
</comment>
<organism evidence="6">
    <name type="scientific">marine metagenome</name>
    <dbReference type="NCBI Taxonomy" id="408172"/>
    <lineage>
        <taxon>unclassified sequences</taxon>
        <taxon>metagenomes</taxon>
        <taxon>ecological metagenomes</taxon>
    </lineage>
</organism>
<dbReference type="InterPro" id="IPR027417">
    <property type="entry name" value="P-loop_NTPase"/>
</dbReference>
<evidence type="ECO:0000256" key="2">
    <source>
        <dbReference type="ARBA" id="ARBA00022448"/>
    </source>
</evidence>
<dbReference type="PROSITE" id="PS50893">
    <property type="entry name" value="ABC_TRANSPORTER_2"/>
    <property type="match status" value="1"/>
</dbReference>
<dbReference type="SMART" id="SM00382">
    <property type="entry name" value="AAA"/>
    <property type="match status" value="1"/>
</dbReference>
<accession>A0A381V490</accession>
<dbReference type="SUPFAM" id="SSF52540">
    <property type="entry name" value="P-loop containing nucleoside triphosphate hydrolases"/>
    <property type="match status" value="1"/>
</dbReference>
<dbReference type="EMBL" id="UINC01007658">
    <property type="protein sequence ID" value="SVA34477.1"/>
    <property type="molecule type" value="Genomic_DNA"/>
</dbReference>